<evidence type="ECO:0008006" key="4">
    <source>
        <dbReference type="Google" id="ProtNLM"/>
    </source>
</evidence>
<evidence type="ECO:0000256" key="1">
    <source>
        <dbReference type="SAM" id="MobiDB-lite"/>
    </source>
</evidence>
<feature type="compositionally biased region" description="Basic and acidic residues" evidence="1">
    <location>
        <begin position="350"/>
        <end position="367"/>
    </location>
</feature>
<feature type="region of interest" description="Disordered" evidence="1">
    <location>
        <begin position="307"/>
        <end position="367"/>
    </location>
</feature>
<accession>A0A8S9RBV1</accession>
<feature type="compositionally biased region" description="Basic and acidic residues" evidence="1">
    <location>
        <begin position="307"/>
        <end position="317"/>
    </location>
</feature>
<gene>
    <name evidence="2" type="ORF">F2Q69_00059645</name>
</gene>
<name>A0A8S9RBV1_BRACR</name>
<dbReference type="Proteomes" id="UP000712600">
    <property type="component" value="Unassembled WGS sequence"/>
</dbReference>
<protein>
    <recommendedName>
        <fullName evidence="4">Retrotransposon gag domain-containing protein</fullName>
    </recommendedName>
</protein>
<feature type="compositionally biased region" description="Low complexity" evidence="1">
    <location>
        <begin position="48"/>
        <end position="96"/>
    </location>
</feature>
<dbReference type="EMBL" id="QGKX02000095">
    <property type="protein sequence ID" value="KAF3570172.1"/>
    <property type="molecule type" value="Genomic_DNA"/>
</dbReference>
<proteinExistence type="predicted"/>
<evidence type="ECO:0000313" key="2">
    <source>
        <dbReference type="EMBL" id="KAF3570172.1"/>
    </source>
</evidence>
<sequence length="367" mass="41132">MIHKSKRAVDTLQAAINNVKIRLSNDIDHLVSIDTLQAAAIDSVNQKSTDGTTSTSTDGTTSTSTDGTASTSTDGTTSTSTDGMSSTSTDGMTSTSINGTVHLGTVHLDTFHPAKTDITCEKAEKVEVLILKVDENDMLRDEEGHTRNSACQLINAQGAVIPNVIAVAEMNDFDLSREWYNWVSQDPFQGLLREDPRNHIEELEDLASRSEQNEIFVDHILCMIFPYSLSGDAFRWFKQLQQGSLTCWEDITSAFFNKFIYKPASNLEIEMRSMMEYMITMEDFLELEDEAQPENLDQNLEKKLDDVQHTSEKDLETSPKVSIDQHQPDEINRHHPASSITTHQIASSDTHPRSSIDTHRWTSYHDT</sequence>
<comment type="caution">
    <text evidence="2">The sequence shown here is derived from an EMBL/GenBank/DDBJ whole genome shotgun (WGS) entry which is preliminary data.</text>
</comment>
<feature type="compositionally biased region" description="Polar residues" evidence="1">
    <location>
        <begin position="338"/>
        <end position="349"/>
    </location>
</feature>
<evidence type="ECO:0000313" key="3">
    <source>
        <dbReference type="Proteomes" id="UP000712600"/>
    </source>
</evidence>
<dbReference type="AlphaFoldDB" id="A0A8S9RBV1"/>
<organism evidence="2 3">
    <name type="scientific">Brassica cretica</name>
    <name type="common">Mustard</name>
    <dbReference type="NCBI Taxonomy" id="69181"/>
    <lineage>
        <taxon>Eukaryota</taxon>
        <taxon>Viridiplantae</taxon>
        <taxon>Streptophyta</taxon>
        <taxon>Embryophyta</taxon>
        <taxon>Tracheophyta</taxon>
        <taxon>Spermatophyta</taxon>
        <taxon>Magnoliopsida</taxon>
        <taxon>eudicotyledons</taxon>
        <taxon>Gunneridae</taxon>
        <taxon>Pentapetalae</taxon>
        <taxon>rosids</taxon>
        <taxon>malvids</taxon>
        <taxon>Brassicales</taxon>
        <taxon>Brassicaceae</taxon>
        <taxon>Brassiceae</taxon>
        <taxon>Brassica</taxon>
    </lineage>
</organism>
<reference evidence="2" key="1">
    <citation type="submission" date="2019-12" db="EMBL/GenBank/DDBJ databases">
        <title>Genome sequencing and annotation of Brassica cretica.</title>
        <authorList>
            <person name="Studholme D.J."/>
            <person name="Sarris P."/>
        </authorList>
    </citation>
    <scope>NUCLEOTIDE SEQUENCE</scope>
    <source>
        <strain evidence="2">PFS-109/04</strain>
        <tissue evidence="2">Leaf</tissue>
    </source>
</reference>
<feature type="region of interest" description="Disordered" evidence="1">
    <location>
        <begin position="45"/>
        <end position="96"/>
    </location>
</feature>